<reference evidence="1" key="2">
    <citation type="submission" date="2020-09" db="EMBL/GenBank/DDBJ databases">
        <authorList>
            <person name="Sun Q."/>
            <person name="Sedlacek I."/>
        </authorList>
    </citation>
    <scope>NUCLEOTIDE SEQUENCE</scope>
    <source>
        <strain evidence="1">CCM 7086</strain>
    </source>
</reference>
<comment type="caution">
    <text evidence="1">The sequence shown here is derived from an EMBL/GenBank/DDBJ whole genome shotgun (WGS) entry which is preliminary data.</text>
</comment>
<keyword evidence="2" id="KW-1185">Reference proteome</keyword>
<dbReference type="RefSeq" id="WP_188396025.1">
    <property type="nucleotide sequence ID" value="NZ_BMCG01000003.1"/>
</dbReference>
<proteinExistence type="predicted"/>
<evidence type="ECO:0000313" key="2">
    <source>
        <dbReference type="Proteomes" id="UP000620266"/>
    </source>
</evidence>
<gene>
    <name evidence="1" type="ORF">GCM10007205_19620</name>
</gene>
<organism evidence="1 2">
    <name type="scientific">Oxalicibacterium flavum</name>
    <dbReference type="NCBI Taxonomy" id="179467"/>
    <lineage>
        <taxon>Bacteria</taxon>
        <taxon>Pseudomonadati</taxon>
        <taxon>Pseudomonadota</taxon>
        <taxon>Betaproteobacteria</taxon>
        <taxon>Burkholderiales</taxon>
        <taxon>Oxalobacteraceae</taxon>
        <taxon>Oxalicibacterium</taxon>
    </lineage>
</organism>
<accession>A0A8J2ULH9</accession>
<name>A0A8J2ULH9_9BURK</name>
<dbReference type="AlphaFoldDB" id="A0A8J2ULH9"/>
<dbReference type="Proteomes" id="UP000620266">
    <property type="component" value="Unassembled WGS sequence"/>
</dbReference>
<dbReference type="EMBL" id="BMCG01000003">
    <property type="protein sequence ID" value="GGC10567.1"/>
    <property type="molecule type" value="Genomic_DNA"/>
</dbReference>
<sequence>MNTMNVQFNVSVLAVPSFVHPDEFSKWLHQETRALQDLADEHSLIIVRLYLPQRIKDVWSRKELDALLQGITDKYPQIFRTEMVVIQDDLKLSEVELLQSDAEKEIAALMESMERYQEEMLARSKLH</sequence>
<reference evidence="1" key="1">
    <citation type="journal article" date="2014" name="Int. J. Syst. Evol. Microbiol.">
        <title>Complete genome sequence of Corynebacterium casei LMG S-19264T (=DSM 44701T), isolated from a smear-ripened cheese.</title>
        <authorList>
            <consortium name="US DOE Joint Genome Institute (JGI-PGF)"/>
            <person name="Walter F."/>
            <person name="Albersmeier A."/>
            <person name="Kalinowski J."/>
            <person name="Ruckert C."/>
        </authorList>
    </citation>
    <scope>NUCLEOTIDE SEQUENCE</scope>
    <source>
        <strain evidence="1">CCM 7086</strain>
    </source>
</reference>
<protein>
    <submittedName>
        <fullName evidence="1">Uncharacterized protein</fullName>
    </submittedName>
</protein>
<evidence type="ECO:0000313" key="1">
    <source>
        <dbReference type="EMBL" id="GGC10567.1"/>
    </source>
</evidence>